<comment type="caution">
    <text evidence="2">The sequence shown here is derived from an EMBL/GenBank/DDBJ whole genome shotgun (WGS) entry which is preliminary data.</text>
</comment>
<feature type="region of interest" description="Disordered" evidence="1">
    <location>
        <begin position="258"/>
        <end position="280"/>
    </location>
</feature>
<proteinExistence type="predicted"/>
<feature type="region of interest" description="Disordered" evidence="1">
    <location>
        <begin position="146"/>
        <end position="192"/>
    </location>
</feature>
<name>A0A6B0S7N1_9CETA</name>
<evidence type="ECO:0000313" key="2">
    <source>
        <dbReference type="EMBL" id="MXQ95996.1"/>
    </source>
</evidence>
<organism evidence="2 3">
    <name type="scientific">Bos mutus</name>
    <name type="common">wild yak</name>
    <dbReference type="NCBI Taxonomy" id="72004"/>
    <lineage>
        <taxon>Eukaryota</taxon>
        <taxon>Metazoa</taxon>
        <taxon>Chordata</taxon>
        <taxon>Craniata</taxon>
        <taxon>Vertebrata</taxon>
        <taxon>Euteleostomi</taxon>
        <taxon>Mammalia</taxon>
        <taxon>Eutheria</taxon>
        <taxon>Laurasiatheria</taxon>
        <taxon>Artiodactyla</taxon>
        <taxon>Ruminantia</taxon>
        <taxon>Pecora</taxon>
        <taxon>Bovidae</taxon>
        <taxon>Bovinae</taxon>
        <taxon>Bos</taxon>
    </lineage>
</organism>
<sequence length="280" mass="29275">MGKNYPQGPSLQRDVLAEVLILEVADRTLREGLFLCKSLSEGCPAPTSHPTLPPPPGVMTSSCPMMPRASGRSGESRPPVYKNFTPNCSTNQGLGDAIFQQDPGAPDIQAEAGGQSSSYASKCHTLERGQAPRLRDAVVNVSAALQESHNGGAPLPPSPQPPTRVTHLSAAGSTAAARPSPGPCCDPARRGEKQTSVAVQAARRSQAEPTVLCDGPTHEVAEWTIHHGKLAIKFPMERGGRALAPKSLQTAVRGERLSVSGSGSFSPLAAMDPPVQKCSP</sequence>
<evidence type="ECO:0000256" key="1">
    <source>
        <dbReference type="SAM" id="MobiDB-lite"/>
    </source>
</evidence>
<gene>
    <name evidence="2" type="ORF">E5288_WYG022212</name>
</gene>
<reference evidence="2" key="1">
    <citation type="submission" date="2019-10" db="EMBL/GenBank/DDBJ databases">
        <title>The sequence and de novo assembly of the wild yak genome.</title>
        <authorList>
            <person name="Liu Y."/>
        </authorList>
    </citation>
    <scope>NUCLEOTIDE SEQUENCE [LARGE SCALE GENOMIC DNA]</scope>
    <source>
        <strain evidence="2">WY2019</strain>
    </source>
</reference>
<evidence type="ECO:0000313" key="3">
    <source>
        <dbReference type="Proteomes" id="UP000322234"/>
    </source>
</evidence>
<protein>
    <submittedName>
        <fullName evidence="2">Uncharacterized protein</fullName>
    </submittedName>
</protein>
<dbReference type="AlphaFoldDB" id="A0A6B0S7N1"/>
<dbReference type="EMBL" id="VBQZ03000151">
    <property type="protein sequence ID" value="MXQ95996.1"/>
    <property type="molecule type" value="Genomic_DNA"/>
</dbReference>
<accession>A0A6B0S7N1</accession>
<keyword evidence="3" id="KW-1185">Reference proteome</keyword>
<dbReference type="Proteomes" id="UP000322234">
    <property type="component" value="Unassembled WGS sequence"/>
</dbReference>